<dbReference type="Pfam" id="PF24209">
    <property type="entry name" value="DUF7431"/>
    <property type="match status" value="1"/>
</dbReference>
<accession>A0A8H4AXA7</accession>
<evidence type="ECO:0000313" key="2">
    <source>
        <dbReference type="EMBL" id="KAF0541055.1"/>
    </source>
</evidence>
<gene>
    <name evidence="2" type="ORF">F8M41_005898</name>
</gene>
<dbReference type="OrthoDB" id="2306966at2759"/>
<comment type="caution">
    <text evidence="2">The sequence shown here is derived from an EMBL/GenBank/DDBJ whole genome shotgun (WGS) entry which is preliminary data.</text>
</comment>
<dbReference type="AlphaFoldDB" id="A0A8H4AXA7"/>
<sequence length="476" mass="56045">MEVKIAQHDAFRFKPNDKISSGLKLSNSESLTAYSETCKEEVERTFMKCFISKANATVPLAPYSFKLVINLEKFCTKKQQVSDSCEFKGVKCMKCNINILRDEIEPAEEFKKAIYKALDQETDELKLDEINKLSEKFGYFFPLDIEFGDWLKSLKDYNNWGLINYSKIMSIYELFDDELKMKLLRVFGQKVLHFDTIQVKFNKENIEKRETHEITIPNEILKNMNDNKDDYQIYATVLHTEEDICGVFSVHVEYFTSTSPCLVIQCVKREKSMKLLHFKENFKCTVKVAWMIIGFHLNFNFKPPLLKLKSYTWTNLKQKFDANQLNDKTNCLLVTCAIRYEDGENEEIDNRIVTGCHFCKNDNRNWEPRFCAFDLNKKEQVDIKQLEIYWCALAENSHALVGLKEMEWKRWKNKDTIYKGQDWDKDERNLIFASLLCEKDDHSSPVFVNVNPKHPIMFSFKDQGNDWCRNSKCNLS</sequence>
<dbReference type="InterPro" id="IPR055854">
    <property type="entry name" value="DUF7431"/>
</dbReference>
<proteinExistence type="predicted"/>
<evidence type="ECO:0000313" key="3">
    <source>
        <dbReference type="Proteomes" id="UP000439903"/>
    </source>
</evidence>
<dbReference type="Proteomes" id="UP000439903">
    <property type="component" value="Unassembled WGS sequence"/>
</dbReference>
<keyword evidence="3" id="KW-1185">Reference proteome</keyword>
<dbReference type="EMBL" id="WTPW01000158">
    <property type="protein sequence ID" value="KAF0541055.1"/>
    <property type="molecule type" value="Genomic_DNA"/>
</dbReference>
<organism evidence="2 3">
    <name type="scientific">Gigaspora margarita</name>
    <dbReference type="NCBI Taxonomy" id="4874"/>
    <lineage>
        <taxon>Eukaryota</taxon>
        <taxon>Fungi</taxon>
        <taxon>Fungi incertae sedis</taxon>
        <taxon>Mucoromycota</taxon>
        <taxon>Glomeromycotina</taxon>
        <taxon>Glomeromycetes</taxon>
        <taxon>Diversisporales</taxon>
        <taxon>Gigasporaceae</taxon>
        <taxon>Gigaspora</taxon>
    </lineage>
</organism>
<feature type="domain" description="DUF7431" evidence="1">
    <location>
        <begin position="192"/>
        <end position="453"/>
    </location>
</feature>
<protein>
    <recommendedName>
        <fullName evidence="1">DUF7431 domain-containing protein</fullName>
    </recommendedName>
</protein>
<evidence type="ECO:0000259" key="1">
    <source>
        <dbReference type="Pfam" id="PF24209"/>
    </source>
</evidence>
<reference evidence="2 3" key="1">
    <citation type="journal article" date="2019" name="Environ. Microbiol.">
        <title>At the nexus of three kingdoms: the genome of the mycorrhizal fungus Gigaspora margarita provides insights into plant, endobacterial and fungal interactions.</title>
        <authorList>
            <person name="Venice F."/>
            <person name="Ghignone S."/>
            <person name="Salvioli di Fossalunga A."/>
            <person name="Amselem J."/>
            <person name="Novero M."/>
            <person name="Xianan X."/>
            <person name="Sedzielewska Toro K."/>
            <person name="Morin E."/>
            <person name="Lipzen A."/>
            <person name="Grigoriev I.V."/>
            <person name="Henrissat B."/>
            <person name="Martin F.M."/>
            <person name="Bonfante P."/>
        </authorList>
    </citation>
    <scope>NUCLEOTIDE SEQUENCE [LARGE SCALE GENOMIC DNA]</scope>
    <source>
        <strain evidence="2 3">BEG34</strain>
    </source>
</reference>
<name>A0A8H4AXA7_GIGMA</name>